<dbReference type="Gene3D" id="3.40.109.10">
    <property type="entry name" value="NADH Oxidase"/>
    <property type="match status" value="2"/>
</dbReference>
<reference evidence="1 2" key="1">
    <citation type="submission" date="2024-06" db="EMBL/GenBank/DDBJ databases">
        <title>The Natural Products Discovery Center: Release of the First 8490 Sequenced Strains for Exploring Actinobacteria Biosynthetic Diversity.</title>
        <authorList>
            <person name="Kalkreuter E."/>
            <person name="Kautsar S.A."/>
            <person name="Yang D."/>
            <person name="Bader C.D."/>
            <person name="Teijaro C.N."/>
            <person name="Fluegel L."/>
            <person name="Davis C.M."/>
            <person name="Simpson J.R."/>
            <person name="Lauterbach L."/>
            <person name="Steele A.D."/>
            <person name="Gui C."/>
            <person name="Meng S."/>
            <person name="Li G."/>
            <person name="Viehrig K."/>
            <person name="Ye F."/>
            <person name="Su P."/>
            <person name="Kiefer A.F."/>
            <person name="Nichols A."/>
            <person name="Cepeda A.J."/>
            <person name="Yan W."/>
            <person name="Fan B."/>
            <person name="Jiang Y."/>
            <person name="Adhikari A."/>
            <person name="Zheng C.-J."/>
            <person name="Schuster L."/>
            <person name="Cowan T.M."/>
            <person name="Smanski M.J."/>
            <person name="Chevrette M.G."/>
            <person name="De Carvalho L.P.S."/>
            <person name="Shen B."/>
        </authorList>
    </citation>
    <scope>NUCLEOTIDE SEQUENCE [LARGE SCALE GENOMIC DNA]</scope>
    <source>
        <strain evidence="1 2">NPDC050403</strain>
    </source>
</reference>
<dbReference type="EMBL" id="JBFAKC010000004">
    <property type="protein sequence ID" value="MEV0708302.1"/>
    <property type="molecule type" value="Genomic_DNA"/>
</dbReference>
<organism evidence="1 2">
    <name type="scientific">Nocardia aurea</name>
    <dbReference type="NCBI Taxonomy" id="2144174"/>
    <lineage>
        <taxon>Bacteria</taxon>
        <taxon>Bacillati</taxon>
        <taxon>Actinomycetota</taxon>
        <taxon>Actinomycetes</taxon>
        <taxon>Mycobacteriales</taxon>
        <taxon>Nocardiaceae</taxon>
        <taxon>Nocardia</taxon>
    </lineage>
</organism>
<evidence type="ECO:0000313" key="2">
    <source>
        <dbReference type="Proteomes" id="UP001551695"/>
    </source>
</evidence>
<dbReference type="InterPro" id="IPR050627">
    <property type="entry name" value="Nitroreductase/BluB"/>
</dbReference>
<name>A0ABV3FSA0_9NOCA</name>
<dbReference type="NCBIfam" id="NF047509">
    <property type="entry name" value="Rv3131_FMN_oxido"/>
    <property type="match status" value="1"/>
</dbReference>
<comment type="caution">
    <text evidence="1">The sequence shown here is derived from an EMBL/GenBank/DDBJ whole genome shotgun (WGS) entry which is preliminary data.</text>
</comment>
<dbReference type="RefSeq" id="WP_357782871.1">
    <property type="nucleotide sequence ID" value="NZ_JBFAKC010000004.1"/>
</dbReference>
<dbReference type="PANTHER" id="PTHR23026:SF123">
    <property type="entry name" value="NAD(P)H NITROREDUCTASE RV3131-RELATED"/>
    <property type="match status" value="1"/>
</dbReference>
<accession>A0ABV3FSA0</accession>
<protein>
    <submittedName>
        <fullName evidence="1">NAD(P)H nitroreductase</fullName>
    </submittedName>
</protein>
<keyword evidence="2" id="KW-1185">Reference proteome</keyword>
<proteinExistence type="predicted"/>
<dbReference type="SUPFAM" id="SSF55469">
    <property type="entry name" value="FMN-dependent nitroreductase-like"/>
    <property type="match status" value="2"/>
</dbReference>
<dbReference type="Proteomes" id="UP001551695">
    <property type="component" value="Unassembled WGS sequence"/>
</dbReference>
<gene>
    <name evidence="1" type="ORF">AB0I48_12115</name>
</gene>
<sequence>MRYGLPDVEIIESALTLAVRAPSVHNTQPWRFRVVDRGLRLYADRARALRVTDPDQRDLLLSCGAVLHHLRIAFASLGWSTVVDRMPDPHRPDHLATVELVRNRPTMTDIALGAAITRRRTDRRSFTAEPIPQGYLGLMTERAAANGASVRQAAYESRRTLVETMYEAARRHTGDHEYELELAEWSGRQGGTDGVRSASTPRARRGRAIPSRIFASPRLVDTSREPDYAELLVLGTVGDSRLSRLQAGEALSAVLLTATNIGLSTCLLTEPLEVPELRHRIRAGVLDGTAHPQAIIRIGWPDSDVALPAAPRRPISEVLEMSTPPPVAPICPRTPET</sequence>
<evidence type="ECO:0000313" key="1">
    <source>
        <dbReference type="EMBL" id="MEV0708302.1"/>
    </source>
</evidence>
<dbReference type="PANTHER" id="PTHR23026">
    <property type="entry name" value="NADPH NITROREDUCTASE"/>
    <property type="match status" value="1"/>
</dbReference>
<dbReference type="InterPro" id="IPR000415">
    <property type="entry name" value="Nitroreductase-like"/>
</dbReference>